<dbReference type="GO" id="GO:0004048">
    <property type="term" value="F:anthranilate phosphoribosyltransferase activity"/>
    <property type="evidence" value="ECO:0007669"/>
    <property type="project" value="InterPro"/>
</dbReference>
<reference evidence="5" key="1">
    <citation type="journal article" date="2023" name="Mol. Phylogenet. Evol.">
        <title>Genome-scale phylogeny and comparative genomics of the fungal order Sordariales.</title>
        <authorList>
            <person name="Hensen N."/>
            <person name="Bonometti L."/>
            <person name="Westerberg I."/>
            <person name="Brannstrom I.O."/>
            <person name="Guillou S."/>
            <person name="Cros-Aarteil S."/>
            <person name="Calhoun S."/>
            <person name="Haridas S."/>
            <person name="Kuo A."/>
            <person name="Mondo S."/>
            <person name="Pangilinan J."/>
            <person name="Riley R."/>
            <person name="LaButti K."/>
            <person name="Andreopoulos B."/>
            <person name="Lipzen A."/>
            <person name="Chen C."/>
            <person name="Yan M."/>
            <person name="Daum C."/>
            <person name="Ng V."/>
            <person name="Clum A."/>
            <person name="Steindorff A."/>
            <person name="Ohm R.A."/>
            <person name="Martin F."/>
            <person name="Silar P."/>
            <person name="Natvig D.O."/>
            <person name="Lalanne C."/>
            <person name="Gautier V."/>
            <person name="Ament-Velasquez S.L."/>
            <person name="Kruys A."/>
            <person name="Hutchinson M.I."/>
            <person name="Powell A.J."/>
            <person name="Barry K."/>
            <person name="Miller A.N."/>
            <person name="Grigoriev I.V."/>
            <person name="Debuchy R."/>
            <person name="Gladieux P."/>
            <person name="Hiltunen Thoren M."/>
            <person name="Johannesson H."/>
        </authorList>
    </citation>
    <scope>NUCLEOTIDE SEQUENCE</scope>
    <source>
        <strain evidence="5">PSN309</strain>
    </source>
</reference>
<comment type="caution">
    <text evidence="5">The sequence shown here is derived from an EMBL/GenBank/DDBJ whole genome shotgun (WGS) entry which is preliminary data.</text>
</comment>
<dbReference type="Pfam" id="PF02885">
    <property type="entry name" value="Glycos_trans_3N"/>
    <property type="match status" value="1"/>
</dbReference>
<dbReference type="FunFam" id="3.40.1030.10:FF:000010">
    <property type="entry name" value="Anthranilate phosphoribosyltransferase"/>
    <property type="match status" value="1"/>
</dbReference>
<dbReference type="EMBL" id="MU864576">
    <property type="protein sequence ID" value="KAK4183112.1"/>
    <property type="molecule type" value="Genomic_DNA"/>
</dbReference>
<keyword evidence="1 5" id="KW-0328">Glycosyltransferase</keyword>
<feature type="domain" description="Glycosyl transferase family 3" evidence="3">
    <location>
        <begin position="108"/>
        <end position="403"/>
    </location>
</feature>
<dbReference type="SUPFAM" id="SSF52418">
    <property type="entry name" value="Nucleoside phosphorylase/phosphoribosyltransferase catalytic domain"/>
    <property type="match status" value="1"/>
</dbReference>
<proteinExistence type="predicted"/>
<dbReference type="InterPro" id="IPR036320">
    <property type="entry name" value="Glycosyl_Trfase_fam3_N_dom_sf"/>
</dbReference>
<dbReference type="GO" id="GO:0000162">
    <property type="term" value="P:L-tryptophan biosynthetic process"/>
    <property type="evidence" value="ECO:0007669"/>
    <property type="project" value="InterPro"/>
</dbReference>
<organism evidence="5 6">
    <name type="scientific">Podospora australis</name>
    <dbReference type="NCBI Taxonomy" id="1536484"/>
    <lineage>
        <taxon>Eukaryota</taxon>
        <taxon>Fungi</taxon>
        <taxon>Dikarya</taxon>
        <taxon>Ascomycota</taxon>
        <taxon>Pezizomycotina</taxon>
        <taxon>Sordariomycetes</taxon>
        <taxon>Sordariomycetidae</taxon>
        <taxon>Sordariales</taxon>
        <taxon>Podosporaceae</taxon>
        <taxon>Podospora</taxon>
    </lineage>
</organism>
<dbReference type="PANTHER" id="PTHR43285">
    <property type="entry name" value="ANTHRANILATE PHOSPHORIBOSYLTRANSFERASE"/>
    <property type="match status" value="1"/>
</dbReference>
<sequence length="419" mass="45186">MSSETPPTDLPPVDIKPLLSRLWPVGHPDPVTPDEIAEAISYFFTNQVSDVQAGSLLMCLHFTGLDRQAEVLSKTAGAMLKAAAKIDVSHLRSVIDKRRRPEGQYSGGLVDIVGTGGDSHNTFNISTTSSILASSLLLIAKHGNKASTSKSGSADLLSCMVPLSPKISRIRPDTIAETYSKTNYAFLFAPVFHPGMRYVAPIRKQLPWRTVFNLVGPLANPTDLFSSTEPSLLEARMIGVARKDIGPVFCSALQMAGATKAMVVCGDEELDEISCAGDTLCWRLTPDPSDPTKAVTEHFRLHPRDFGLPTHALSEVSPGKEPTENAAILAKILNGEVPDDDPILHFVLINTAALFVVSGICESDTSDMGHGDDGKVITERGPGGGRWKEGVRRARWAIKSGEAARQWANFVEVTNSFSE</sequence>
<dbReference type="SUPFAM" id="SSF47648">
    <property type="entry name" value="Nucleoside phosphorylase/phosphoribosyltransferase N-terminal domain"/>
    <property type="match status" value="1"/>
</dbReference>
<evidence type="ECO:0000313" key="5">
    <source>
        <dbReference type="EMBL" id="KAK4183112.1"/>
    </source>
</evidence>
<dbReference type="InterPro" id="IPR017459">
    <property type="entry name" value="Glycosyl_Trfase_fam3_N_dom"/>
</dbReference>
<gene>
    <name evidence="5" type="ORF">QBC35DRAFT_508670</name>
</gene>
<reference evidence="5" key="2">
    <citation type="submission" date="2023-05" db="EMBL/GenBank/DDBJ databases">
        <authorList>
            <consortium name="Lawrence Berkeley National Laboratory"/>
            <person name="Steindorff A."/>
            <person name="Hensen N."/>
            <person name="Bonometti L."/>
            <person name="Westerberg I."/>
            <person name="Brannstrom I.O."/>
            <person name="Guillou S."/>
            <person name="Cros-Aarteil S."/>
            <person name="Calhoun S."/>
            <person name="Haridas S."/>
            <person name="Kuo A."/>
            <person name="Mondo S."/>
            <person name="Pangilinan J."/>
            <person name="Riley R."/>
            <person name="Labutti K."/>
            <person name="Andreopoulos B."/>
            <person name="Lipzen A."/>
            <person name="Chen C."/>
            <person name="Yanf M."/>
            <person name="Daum C."/>
            <person name="Ng V."/>
            <person name="Clum A."/>
            <person name="Ohm R."/>
            <person name="Martin F."/>
            <person name="Silar P."/>
            <person name="Natvig D."/>
            <person name="Lalanne C."/>
            <person name="Gautier V."/>
            <person name="Ament-Velasquez S.L."/>
            <person name="Kruys A."/>
            <person name="Hutchinson M.I."/>
            <person name="Powell A.J."/>
            <person name="Barry K."/>
            <person name="Miller A.N."/>
            <person name="Grigoriev I.V."/>
            <person name="Debuchy R."/>
            <person name="Gladieux P."/>
            <person name="Thoren M.H."/>
            <person name="Johannesson H."/>
        </authorList>
    </citation>
    <scope>NUCLEOTIDE SEQUENCE</scope>
    <source>
        <strain evidence="5">PSN309</strain>
    </source>
</reference>
<dbReference type="Gene3D" id="3.40.1030.10">
    <property type="entry name" value="Nucleoside phosphorylase/phosphoribosyltransferase catalytic domain"/>
    <property type="match status" value="1"/>
</dbReference>
<dbReference type="InterPro" id="IPR035902">
    <property type="entry name" value="Nuc_phospho_transferase"/>
</dbReference>
<evidence type="ECO:0000259" key="4">
    <source>
        <dbReference type="Pfam" id="PF02885"/>
    </source>
</evidence>
<dbReference type="Proteomes" id="UP001302126">
    <property type="component" value="Unassembled WGS sequence"/>
</dbReference>
<accession>A0AAN7AEQ0</accession>
<dbReference type="AlphaFoldDB" id="A0AAN7AEQ0"/>
<dbReference type="InterPro" id="IPR000312">
    <property type="entry name" value="Glycosyl_Trfase_fam3"/>
</dbReference>
<evidence type="ECO:0000256" key="2">
    <source>
        <dbReference type="ARBA" id="ARBA00022679"/>
    </source>
</evidence>
<dbReference type="InterPro" id="IPR005940">
    <property type="entry name" value="Anthranilate_Pribosyl_Tfrase"/>
</dbReference>
<keyword evidence="6" id="KW-1185">Reference proteome</keyword>
<evidence type="ECO:0000256" key="1">
    <source>
        <dbReference type="ARBA" id="ARBA00022676"/>
    </source>
</evidence>
<dbReference type="GO" id="GO:0005829">
    <property type="term" value="C:cytosol"/>
    <property type="evidence" value="ECO:0007669"/>
    <property type="project" value="TreeGrafter"/>
</dbReference>
<protein>
    <submittedName>
        <fullName evidence="5">Anthranilate phosphoribosyltransferase</fullName>
    </submittedName>
</protein>
<dbReference type="Pfam" id="PF00591">
    <property type="entry name" value="Glycos_transf_3"/>
    <property type="match status" value="1"/>
</dbReference>
<dbReference type="PANTHER" id="PTHR43285:SF2">
    <property type="entry name" value="ANTHRANILATE PHOSPHORIBOSYLTRANSFERASE"/>
    <property type="match status" value="1"/>
</dbReference>
<dbReference type="NCBIfam" id="TIGR01245">
    <property type="entry name" value="trpD"/>
    <property type="match status" value="1"/>
</dbReference>
<feature type="domain" description="Glycosyl transferase family 3 N-terminal" evidence="4">
    <location>
        <begin position="29"/>
        <end position="83"/>
    </location>
</feature>
<evidence type="ECO:0000313" key="6">
    <source>
        <dbReference type="Proteomes" id="UP001302126"/>
    </source>
</evidence>
<evidence type="ECO:0000259" key="3">
    <source>
        <dbReference type="Pfam" id="PF00591"/>
    </source>
</evidence>
<name>A0AAN7AEQ0_9PEZI</name>
<keyword evidence="2" id="KW-0808">Transferase</keyword>